<dbReference type="SUPFAM" id="SSF161098">
    <property type="entry name" value="MetI-like"/>
    <property type="match status" value="1"/>
</dbReference>
<keyword evidence="4 7" id="KW-0812">Transmembrane</keyword>
<dbReference type="InterPro" id="IPR000515">
    <property type="entry name" value="MetI-like"/>
</dbReference>
<evidence type="ECO:0000256" key="7">
    <source>
        <dbReference type="RuleBase" id="RU363032"/>
    </source>
</evidence>
<dbReference type="PANTHER" id="PTHR43163:SF6">
    <property type="entry name" value="DIPEPTIDE TRANSPORT SYSTEM PERMEASE PROTEIN DPPB-RELATED"/>
    <property type="match status" value="1"/>
</dbReference>
<dbReference type="GO" id="GO:0005886">
    <property type="term" value="C:plasma membrane"/>
    <property type="evidence" value="ECO:0007669"/>
    <property type="project" value="UniProtKB-SubCell"/>
</dbReference>
<dbReference type="InterPro" id="IPR045621">
    <property type="entry name" value="BPD_transp_1_N"/>
</dbReference>
<keyword evidence="10" id="KW-1185">Reference proteome</keyword>
<feature type="transmembrane region" description="Helical" evidence="7">
    <location>
        <begin position="264"/>
        <end position="285"/>
    </location>
</feature>
<evidence type="ECO:0000256" key="1">
    <source>
        <dbReference type="ARBA" id="ARBA00004651"/>
    </source>
</evidence>
<dbReference type="GO" id="GO:0055085">
    <property type="term" value="P:transmembrane transport"/>
    <property type="evidence" value="ECO:0007669"/>
    <property type="project" value="InterPro"/>
</dbReference>
<reference evidence="9 10" key="1">
    <citation type="submission" date="2016-10" db="EMBL/GenBank/DDBJ databases">
        <authorList>
            <person name="de Groot N.N."/>
        </authorList>
    </citation>
    <scope>NUCLEOTIDE SEQUENCE [LARGE SCALE GENOMIC DNA]</scope>
    <source>
        <strain evidence="9 10">DSM 22024</strain>
    </source>
</reference>
<dbReference type="Gene3D" id="1.10.3720.10">
    <property type="entry name" value="MetI-like"/>
    <property type="match status" value="1"/>
</dbReference>
<keyword evidence="5 7" id="KW-1133">Transmembrane helix</keyword>
<dbReference type="InterPro" id="IPR035906">
    <property type="entry name" value="MetI-like_sf"/>
</dbReference>
<dbReference type="Proteomes" id="UP000198983">
    <property type="component" value="Chromosome I"/>
</dbReference>
<keyword evidence="6 7" id="KW-0472">Membrane</keyword>
<gene>
    <name evidence="9" type="ORF">SAMN04489717_4623</name>
</gene>
<feature type="transmembrane region" description="Helical" evidence="7">
    <location>
        <begin position="12"/>
        <end position="34"/>
    </location>
</feature>
<dbReference type="CDD" id="cd06261">
    <property type="entry name" value="TM_PBP2"/>
    <property type="match status" value="1"/>
</dbReference>
<comment type="subcellular location">
    <subcellularLocation>
        <location evidence="1 7">Cell membrane</location>
        <topology evidence="1 7">Multi-pass membrane protein</topology>
    </subcellularLocation>
</comment>
<feature type="transmembrane region" description="Helical" evidence="7">
    <location>
        <begin position="210"/>
        <end position="229"/>
    </location>
</feature>
<evidence type="ECO:0000313" key="10">
    <source>
        <dbReference type="Proteomes" id="UP000198983"/>
    </source>
</evidence>
<dbReference type="OrthoDB" id="147688at2"/>
<dbReference type="RefSeq" id="WP_092655691.1">
    <property type="nucleotide sequence ID" value="NZ_LT629732.1"/>
</dbReference>
<feature type="transmembrane region" description="Helical" evidence="7">
    <location>
        <begin position="314"/>
        <end position="336"/>
    </location>
</feature>
<evidence type="ECO:0000256" key="5">
    <source>
        <dbReference type="ARBA" id="ARBA00022989"/>
    </source>
</evidence>
<proteinExistence type="inferred from homology"/>
<evidence type="ECO:0000256" key="2">
    <source>
        <dbReference type="ARBA" id="ARBA00022448"/>
    </source>
</evidence>
<dbReference type="PROSITE" id="PS50928">
    <property type="entry name" value="ABC_TM1"/>
    <property type="match status" value="1"/>
</dbReference>
<sequence length="342" mass="36776">MAGRSGSLRRYLAVRLLLVIPNVFVLLTLVFLLLRVAPGDPVSAALGGRLPAAELARRRAAGGYDDPILVQYWHYLSRIFTGDFGTAVSDNRPITNILLVNGAATLSLTLAALVVACVIGIPLGLLAARYRDSIADVAIRVFGVFTYAAPVFFVGVVAIIIFTGKLGWLPSGQQASPIAQLTVEPVTHIFLLDALLAGDTRSFADGLKHLVMPAVTLGLLITGVFIRLIRVNVAQTLRDDYVEAARARGIAERRVVFQHAFRNAMVPFVTVLGLQAALSLGGAILTETTFSWPGLGSQLVQYINARDYVAVQGIMTIFALVVVGISLLIDLVNAFIDPRVRY</sequence>
<dbReference type="Pfam" id="PF00528">
    <property type="entry name" value="BPD_transp_1"/>
    <property type="match status" value="1"/>
</dbReference>
<feature type="transmembrane region" description="Helical" evidence="7">
    <location>
        <begin position="137"/>
        <end position="162"/>
    </location>
</feature>
<feature type="transmembrane region" description="Helical" evidence="7">
    <location>
        <begin position="98"/>
        <end position="125"/>
    </location>
</feature>
<name>A0A1H1WSW9_9ACTN</name>
<dbReference type="EMBL" id="LT629732">
    <property type="protein sequence ID" value="SDS99299.1"/>
    <property type="molecule type" value="Genomic_DNA"/>
</dbReference>
<evidence type="ECO:0000256" key="6">
    <source>
        <dbReference type="ARBA" id="ARBA00023136"/>
    </source>
</evidence>
<evidence type="ECO:0000313" key="9">
    <source>
        <dbReference type="EMBL" id="SDS99299.1"/>
    </source>
</evidence>
<organism evidence="9 10">
    <name type="scientific">Actinopolymorpha singaporensis</name>
    <dbReference type="NCBI Taxonomy" id="117157"/>
    <lineage>
        <taxon>Bacteria</taxon>
        <taxon>Bacillati</taxon>
        <taxon>Actinomycetota</taxon>
        <taxon>Actinomycetes</taxon>
        <taxon>Propionibacteriales</taxon>
        <taxon>Actinopolymorphaceae</taxon>
        <taxon>Actinopolymorpha</taxon>
    </lineage>
</organism>
<dbReference type="PANTHER" id="PTHR43163">
    <property type="entry name" value="DIPEPTIDE TRANSPORT SYSTEM PERMEASE PROTEIN DPPB-RELATED"/>
    <property type="match status" value="1"/>
</dbReference>
<keyword evidence="3" id="KW-1003">Cell membrane</keyword>
<evidence type="ECO:0000259" key="8">
    <source>
        <dbReference type="PROSITE" id="PS50928"/>
    </source>
</evidence>
<protein>
    <submittedName>
        <fullName evidence="9">Peptide/nickel transport system permease protein</fullName>
    </submittedName>
</protein>
<evidence type="ECO:0000256" key="4">
    <source>
        <dbReference type="ARBA" id="ARBA00022692"/>
    </source>
</evidence>
<comment type="similarity">
    <text evidence="7">Belongs to the binding-protein-dependent transport system permease family.</text>
</comment>
<keyword evidence="2 7" id="KW-0813">Transport</keyword>
<dbReference type="Pfam" id="PF19300">
    <property type="entry name" value="BPD_transp_1_N"/>
    <property type="match status" value="1"/>
</dbReference>
<feature type="domain" description="ABC transmembrane type-1" evidence="8">
    <location>
        <begin position="102"/>
        <end position="333"/>
    </location>
</feature>
<evidence type="ECO:0000256" key="3">
    <source>
        <dbReference type="ARBA" id="ARBA00022475"/>
    </source>
</evidence>
<dbReference type="AlphaFoldDB" id="A0A1H1WSW9"/>
<dbReference type="STRING" id="117157.SAMN04489717_4623"/>
<accession>A0A1H1WSW9</accession>